<keyword evidence="14" id="KW-1185">Reference proteome</keyword>
<keyword evidence="5 9" id="KW-0798">TonB box</keyword>
<dbReference type="Pfam" id="PF00593">
    <property type="entry name" value="TonB_dep_Rec_b-barrel"/>
    <property type="match status" value="1"/>
</dbReference>
<evidence type="ECO:0000256" key="2">
    <source>
        <dbReference type="ARBA" id="ARBA00022448"/>
    </source>
</evidence>
<sequence length="1077" mass="120502">MRKEIFSWKLMQLLTLCFMLFLSDLGAFAQNGITVRGNVQDANSKEPLIGVTIHEKGTTNGIITDMDGNFTLRVAPNAVVQISYVGYITQEIPAQKVGGTILMKEDSKTLDEVVVVGFGTQKKVNLTGSVATASAKDLEARPVANAVQALQGVIPGLNISNSGHGGELNATKSINIRGNGTVGKNSNGDAYANGSPLILIDGMEGDLNTVNPQDIESISVLKDAAASSIYGSRAPFGVVLVTTKAGKQGRPVINYNNSFRFNSPVKMPEMMNSWEFMNFFDDAQFNNTSKHLFTDPVQKQNIKDYLDGKLEPNNVAKANANGKWDYDNTWGNVDWLKEYYKDNSFAQEHNASISGGTEKFTYYMSGNILSQNGFLRYGTEHNKRYNLTGKISAQITDYVKLDYSSRYTRNEYDRPSVLWNDFYNNVQRRCRPVRPIYDPNGYYMSDINYIEALQNGGRQDEISEGLSQQLRVTVTPLKNWNIIGEFNFKSDNNWVHYDHKIIYSHYANNPEKTYAATMTGPSENKVYEKAYKSLFLNPNIYSNYNITLGKHSIAATAGMQIEQQKYRNVAAQRADMISLDQPVLNLTTSSKSYGIEGDLQEWANVGFFGRVNYDFDGRYLVEGNLRYDGSSRFRRDNRWTLSPSFSLGWNIAREAFWEPLADKISTLKLRASYGTLANANIYNLYPSYQTLTVTTANGGWPLNGVKPNTAQAPKLVTSTLTWEKIKSTNIGMDVAALNNRLTGSFDYFIRKTENMMGPGVELPATLGTDVPATNNTDMKTYGWELQLGWRDQIGDVKYGVRVNLSDSQSKILRYGNPTGSLSKYIEGELIGNIYGYTTIGIAKSDEEMQEHLATLPNGGQDALGNRWAAGDIMYADLNGDGKINNGSYTIDDMGDMKKIGNSTPRFMTGINLDASYKGWDVQMFWQGVLKRDWWAGDTNMAFWGVTDGEWWSTSFKDHLDYFRTSDHPLGENLDAYYPRPIFNTKNNKCQTRYLQSAAYMRLKNIQVGYTFPKVWVNKIMLQNLRVFVSGENLLTITSLSDTMDPETCGAGYQSNSNANGTVYPLSKTISFGLSVNF</sequence>
<evidence type="ECO:0000256" key="9">
    <source>
        <dbReference type="RuleBase" id="RU003357"/>
    </source>
</evidence>
<keyword evidence="13" id="KW-0675">Receptor</keyword>
<keyword evidence="7 8" id="KW-0998">Cell outer membrane</keyword>
<comment type="similarity">
    <text evidence="8 9">Belongs to the TonB-dependent receptor family.</text>
</comment>
<dbReference type="InterPro" id="IPR023997">
    <property type="entry name" value="TonB-dep_OMP_SusC/RagA_CS"/>
</dbReference>
<gene>
    <name evidence="13" type="ordered locus">Bache_0595</name>
</gene>
<evidence type="ECO:0000256" key="4">
    <source>
        <dbReference type="ARBA" id="ARBA00022692"/>
    </source>
</evidence>
<dbReference type="InterPro" id="IPR036942">
    <property type="entry name" value="Beta-barrel_TonB_sf"/>
</dbReference>
<dbReference type="eggNOG" id="COG1629">
    <property type="taxonomic scope" value="Bacteria"/>
</dbReference>
<dbReference type="InterPro" id="IPR023996">
    <property type="entry name" value="TonB-dep_OMP_SusC/RagA"/>
</dbReference>
<evidence type="ECO:0000259" key="12">
    <source>
        <dbReference type="Pfam" id="PF07715"/>
    </source>
</evidence>
<evidence type="ECO:0000313" key="14">
    <source>
        <dbReference type="Proteomes" id="UP000008630"/>
    </source>
</evidence>
<dbReference type="InterPro" id="IPR039426">
    <property type="entry name" value="TonB-dep_rcpt-like"/>
</dbReference>
<feature type="domain" description="TonB-dependent receptor plug" evidence="12">
    <location>
        <begin position="123"/>
        <end position="238"/>
    </location>
</feature>
<dbReference type="Pfam" id="PF13715">
    <property type="entry name" value="CarbopepD_reg_2"/>
    <property type="match status" value="1"/>
</dbReference>
<dbReference type="InterPro" id="IPR037066">
    <property type="entry name" value="Plug_dom_sf"/>
</dbReference>
<accession>E6SWM2</accession>
<dbReference type="InterPro" id="IPR012910">
    <property type="entry name" value="Plug_dom"/>
</dbReference>
<dbReference type="InterPro" id="IPR008969">
    <property type="entry name" value="CarboxyPept-like_regulatory"/>
</dbReference>
<dbReference type="Gene3D" id="2.60.40.1120">
    <property type="entry name" value="Carboxypeptidase-like, regulatory domain"/>
    <property type="match status" value="1"/>
</dbReference>
<feature type="chain" id="PRO_5003211629" evidence="10">
    <location>
        <begin position="30"/>
        <end position="1077"/>
    </location>
</feature>
<comment type="subcellular location">
    <subcellularLocation>
        <location evidence="1 8">Cell outer membrane</location>
        <topology evidence="1 8">Multi-pass membrane protein</topology>
    </subcellularLocation>
</comment>
<dbReference type="HOGENOM" id="CLU_004317_1_1_10"/>
<evidence type="ECO:0000256" key="6">
    <source>
        <dbReference type="ARBA" id="ARBA00023136"/>
    </source>
</evidence>
<reference evidence="13 14" key="2">
    <citation type="journal article" date="2011" name="Stand. Genomic Sci.">
        <title>Complete genome sequence of Bacteroides helcogenes type strain (P 36-108).</title>
        <authorList>
            <person name="Pati A."/>
            <person name="Gronow S."/>
            <person name="Zeytun A."/>
            <person name="Lapidus A."/>
            <person name="Nolan M."/>
            <person name="Hammon N."/>
            <person name="Deshpande S."/>
            <person name="Cheng J.F."/>
            <person name="Tapia R."/>
            <person name="Han C."/>
            <person name="Goodwin L."/>
            <person name="Pitluck S."/>
            <person name="Liolios K."/>
            <person name="Pagani I."/>
            <person name="Ivanova N."/>
            <person name="Mavromatis K."/>
            <person name="Chen A."/>
            <person name="Palaniappan K."/>
            <person name="Land M."/>
            <person name="Hauser L."/>
            <person name="Chang Y.J."/>
            <person name="Jeffries C.D."/>
            <person name="Detter J.C."/>
            <person name="Brambilla E."/>
            <person name="Rohde M."/>
            <person name="Goker M."/>
            <person name="Woyke T."/>
            <person name="Bristow J."/>
            <person name="Eisen J.A."/>
            <person name="Markowitz V."/>
            <person name="Hugenholtz P."/>
            <person name="Kyrpides N.C."/>
            <person name="Klenk H.P."/>
            <person name="Lucas S."/>
        </authorList>
    </citation>
    <scope>NUCLEOTIDE SEQUENCE [LARGE SCALE GENOMIC DNA]</scope>
    <source>
        <strain evidence="14">ATCC 35417 / DSM 20613 / JCM 6297 / CCUG 15421 / P 36-108</strain>
    </source>
</reference>
<dbReference type="STRING" id="693979.Bache_0595"/>
<reference key="1">
    <citation type="submission" date="2010-11" db="EMBL/GenBank/DDBJ databases">
        <title>The complete genome of Bacteroides helcogenes P 36-108.</title>
        <authorList>
            <consortium name="US DOE Joint Genome Institute (JGI-PGF)"/>
            <person name="Lucas S."/>
            <person name="Copeland A."/>
            <person name="Lapidus A."/>
            <person name="Bruce D."/>
            <person name="Goodwin L."/>
            <person name="Pitluck S."/>
            <person name="Kyrpides N."/>
            <person name="Mavromatis K."/>
            <person name="Ivanova N."/>
            <person name="Zeytun A."/>
            <person name="Brettin T."/>
            <person name="Detter J.C."/>
            <person name="Tapia R."/>
            <person name="Han C."/>
            <person name="Land M."/>
            <person name="Hauser L."/>
            <person name="Markowitz V."/>
            <person name="Cheng J.-F."/>
            <person name="Hugenholtz P."/>
            <person name="Woyke T."/>
            <person name="Wu D."/>
            <person name="Gronow S."/>
            <person name="Wellnitz S."/>
            <person name="Brambilla E."/>
            <person name="Klenk H.-P."/>
            <person name="Eisen J.A."/>
        </authorList>
    </citation>
    <scope>NUCLEOTIDE SEQUENCE</scope>
    <source>
        <strain>P 36-108</strain>
    </source>
</reference>
<dbReference type="PROSITE" id="PS52016">
    <property type="entry name" value="TONB_DEPENDENT_REC_3"/>
    <property type="match status" value="1"/>
</dbReference>
<feature type="signal peptide" evidence="10">
    <location>
        <begin position="1"/>
        <end position="29"/>
    </location>
</feature>
<dbReference type="RefSeq" id="WP_013546235.1">
    <property type="nucleotide sequence ID" value="NC_014933.1"/>
</dbReference>
<keyword evidence="3 8" id="KW-1134">Transmembrane beta strand</keyword>
<evidence type="ECO:0000256" key="1">
    <source>
        <dbReference type="ARBA" id="ARBA00004571"/>
    </source>
</evidence>
<evidence type="ECO:0000256" key="8">
    <source>
        <dbReference type="PROSITE-ProRule" id="PRU01360"/>
    </source>
</evidence>
<dbReference type="Pfam" id="PF07715">
    <property type="entry name" value="Plug"/>
    <property type="match status" value="1"/>
</dbReference>
<dbReference type="Gene3D" id="2.40.170.20">
    <property type="entry name" value="TonB-dependent receptor, beta-barrel domain"/>
    <property type="match status" value="1"/>
</dbReference>
<dbReference type="NCBIfam" id="TIGR04056">
    <property type="entry name" value="OMP_RagA_SusC"/>
    <property type="match status" value="1"/>
</dbReference>
<evidence type="ECO:0000313" key="13">
    <source>
        <dbReference type="EMBL" id="ADV42620.1"/>
    </source>
</evidence>
<keyword evidence="6 8" id="KW-0472">Membrane</keyword>
<dbReference type="EMBL" id="CP002352">
    <property type="protein sequence ID" value="ADV42620.1"/>
    <property type="molecule type" value="Genomic_DNA"/>
</dbReference>
<dbReference type="GO" id="GO:0009279">
    <property type="term" value="C:cell outer membrane"/>
    <property type="evidence" value="ECO:0007669"/>
    <property type="project" value="UniProtKB-SubCell"/>
</dbReference>
<dbReference type="NCBIfam" id="TIGR04057">
    <property type="entry name" value="SusC_RagA_signa"/>
    <property type="match status" value="1"/>
</dbReference>
<dbReference type="SUPFAM" id="SSF49464">
    <property type="entry name" value="Carboxypeptidase regulatory domain-like"/>
    <property type="match status" value="1"/>
</dbReference>
<dbReference type="Proteomes" id="UP000008630">
    <property type="component" value="Chromosome"/>
</dbReference>
<dbReference type="KEGG" id="bhl:Bache_0595"/>
<dbReference type="InterPro" id="IPR000531">
    <property type="entry name" value="Beta-barrel_TonB"/>
</dbReference>
<dbReference type="OrthoDB" id="778480at2"/>
<evidence type="ECO:0000256" key="10">
    <source>
        <dbReference type="SAM" id="SignalP"/>
    </source>
</evidence>
<feature type="domain" description="TonB-dependent receptor-like beta-barrel" evidence="11">
    <location>
        <begin position="472"/>
        <end position="1033"/>
    </location>
</feature>
<organism evidence="13 14">
    <name type="scientific">Bacteroides helcogenes (strain ATCC 35417 / DSM 20613 / JCM 6297 / CCUG 15421 / P 36-108)</name>
    <dbReference type="NCBI Taxonomy" id="693979"/>
    <lineage>
        <taxon>Bacteria</taxon>
        <taxon>Pseudomonadati</taxon>
        <taxon>Bacteroidota</taxon>
        <taxon>Bacteroidia</taxon>
        <taxon>Bacteroidales</taxon>
        <taxon>Bacteroidaceae</taxon>
        <taxon>Bacteroides</taxon>
    </lineage>
</organism>
<protein>
    <submittedName>
        <fullName evidence="13">TonB-dependent receptor plug</fullName>
    </submittedName>
</protein>
<keyword evidence="4 8" id="KW-0812">Transmembrane</keyword>
<evidence type="ECO:0000256" key="7">
    <source>
        <dbReference type="ARBA" id="ARBA00023237"/>
    </source>
</evidence>
<dbReference type="FunFam" id="2.170.130.10:FF:000024">
    <property type="entry name" value="Outer membrane protein"/>
    <property type="match status" value="1"/>
</dbReference>
<evidence type="ECO:0000256" key="5">
    <source>
        <dbReference type="ARBA" id="ARBA00023077"/>
    </source>
</evidence>
<keyword evidence="2 8" id="KW-0813">Transport</keyword>
<dbReference type="SUPFAM" id="SSF56935">
    <property type="entry name" value="Porins"/>
    <property type="match status" value="1"/>
</dbReference>
<dbReference type="PATRIC" id="fig|693979.3.peg.635"/>
<evidence type="ECO:0000256" key="3">
    <source>
        <dbReference type="ARBA" id="ARBA00022452"/>
    </source>
</evidence>
<dbReference type="Gene3D" id="2.170.130.10">
    <property type="entry name" value="TonB-dependent receptor, plug domain"/>
    <property type="match status" value="1"/>
</dbReference>
<proteinExistence type="inferred from homology"/>
<keyword evidence="10" id="KW-0732">Signal</keyword>
<evidence type="ECO:0000259" key="11">
    <source>
        <dbReference type="Pfam" id="PF00593"/>
    </source>
</evidence>
<dbReference type="AlphaFoldDB" id="E6SWM2"/>
<name>E6SWM2_BACT6</name>